<comment type="caution">
    <text evidence="1">The sequence shown here is derived from an EMBL/GenBank/DDBJ whole genome shotgun (WGS) entry which is preliminary data.</text>
</comment>
<dbReference type="EMBL" id="BAAAIZ010000090">
    <property type="protein sequence ID" value="GAA1431897.1"/>
    <property type="molecule type" value="Genomic_DNA"/>
</dbReference>
<sequence length="71" mass="7680">MLQRLIIHDGQSEDAARAKLDADLGVDAWGLPGRAHREMKPPAEPGAPWWWQGAEDASQSFLAAMGVILDG</sequence>
<dbReference type="Proteomes" id="UP001500973">
    <property type="component" value="Unassembled WGS sequence"/>
</dbReference>
<evidence type="ECO:0000313" key="1">
    <source>
        <dbReference type="EMBL" id="GAA1431897.1"/>
    </source>
</evidence>
<keyword evidence="2" id="KW-1185">Reference proteome</keyword>
<gene>
    <name evidence="1" type="ORF">GCM10009601_51870</name>
</gene>
<protein>
    <submittedName>
        <fullName evidence="1">Uncharacterized protein</fullName>
    </submittedName>
</protein>
<organism evidence="1 2">
    <name type="scientific">Streptomyces thermospinosisporus</name>
    <dbReference type="NCBI Taxonomy" id="161482"/>
    <lineage>
        <taxon>Bacteria</taxon>
        <taxon>Bacillati</taxon>
        <taxon>Actinomycetota</taxon>
        <taxon>Actinomycetes</taxon>
        <taxon>Kitasatosporales</taxon>
        <taxon>Streptomycetaceae</taxon>
        <taxon>Streptomyces</taxon>
    </lineage>
</organism>
<evidence type="ECO:0000313" key="2">
    <source>
        <dbReference type="Proteomes" id="UP001500973"/>
    </source>
</evidence>
<proteinExistence type="predicted"/>
<accession>A0ABP4JY71</accession>
<name>A0ABP4JY71_9ACTN</name>
<dbReference type="RefSeq" id="WP_344015579.1">
    <property type="nucleotide sequence ID" value="NZ_BAAAIZ010000090.1"/>
</dbReference>
<reference evidence="2" key="1">
    <citation type="journal article" date="2019" name="Int. J. Syst. Evol. Microbiol.">
        <title>The Global Catalogue of Microorganisms (GCM) 10K type strain sequencing project: providing services to taxonomists for standard genome sequencing and annotation.</title>
        <authorList>
            <consortium name="The Broad Institute Genomics Platform"/>
            <consortium name="The Broad Institute Genome Sequencing Center for Infectious Disease"/>
            <person name="Wu L."/>
            <person name="Ma J."/>
        </authorList>
    </citation>
    <scope>NUCLEOTIDE SEQUENCE [LARGE SCALE GENOMIC DNA]</scope>
    <source>
        <strain evidence="2">JCM 11756</strain>
    </source>
</reference>